<dbReference type="PROSITE" id="PS50943">
    <property type="entry name" value="HTH_CROC1"/>
    <property type="match status" value="1"/>
</dbReference>
<sequence>MSRIETGKVNFTIRTLYKISIALNVKLKDIIDIDE</sequence>
<keyword evidence="3" id="KW-1185">Reference proteome</keyword>
<accession>A0ABR7CQ02</accession>
<evidence type="ECO:0000259" key="1">
    <source>
        <dbReference type="PROSITE" id="PS50943"/>
    </source>
</evidence>
<protein>
    <submittedName>
        <fullName evidence="2">Helix-turn-helix domain-containing protein</fullName>
    </submittedName>
</protein>
<dbReference type="InterPro" id="IPR010982">
    <property type="entry name" value="Lambda_DNA-bd_dom_sf"/>
</dbReference>
<dbReference type="SUPFAM" id="SSF47413">
    <property type="entry name" value="lambda repressor-like DNA-binding domains"/>
    <property type="match status" value="1"/>
</dbReference>
<name>A0ABR7CQ02_9BACT</name>
<dbReference type="InterPro" id="IPR001387">
    <property type="entry name" value="Cro/C1-type_HTH"/>
</dbReference>
<dbReference type="Pfam" id="PF01381">
    <property type="entry name" value="HTH_3"/>
    <property type="match status" value="1"/>
</dbReference>
<comment type="caution">
    <text evidence="2">The sequence shown here is derived from an EMBL/GenBank/DDBJ whole genome shotgun (WGS) entry which is preliminary data.</text>
</comment>
<dbReference type="Gene3D" id="1.10.260.40">
    <property type="entry name" value="lambda repressor-like DNA-binding domains"/>
    <property type="match status" value="1"/>
</dbReference>
<gene>
    <name evidence="2" type="ORF">H8S08_12125</name>
</gene>
<dbReference type="EMBL" id="JACOOK010000010">
    <property type="protein sequence ID" value="MBC5617748.1"/>
    <property type="molecule type" value="Genomic_DNA"/>
</dbReference>
<organism evidence="2 3">
    <name type="scientific">Alistipes hominis</name>
    <dbReference type="NCBI Taxonomy" id="2763015"/>
    <lineage>
        <taxon>Bacteria</taxon>
        <taxon>Pseudomonadati</taxon>
        <taxon>Bacteroidota</taxon>
        <taxon>Bacteroidia</taxon>
        <taxon>Bacteroidales</taxon>
        <taxon>Rikenellaceae</taxon>
        <taxon>Alistipes</taxon>
    </lineage>
</organism>
<dbReference type="Proteomes" id="UP000636891">
    <property type="component" value="Unassembled WGS sequence"/>
</dbReference>
<evidence type="ECO:0000313" key="3">
    <source>
        <dbReference type="Proteomes" id="UP000636891"/>
    </source>
</evidence>
<reference evidence="2 3" key="1">
    <citation type="submission" date="2020-08" db="EMBL/GenBank/DDBJ databases">
        <title>Genome public.</title>
        <authorList>
            <person name="Liu C."/>
            <person name="Sun Q."/>
        </authorList>
    </citation>
    <scope>NUCLEOTIDE SEQUENCE [LARGE SCALE GENOMIC DNA]</scope>
    <source>
        <strain evidence="2 3">New-7</strain>
    </source>
</reference>
<proteinExistence type="predicted"/>
<evidence type="ECO:0000313" key="2">
    <source>
        <dbReference type="EMBL" id="MBC5617748.1"/>
    </source>
</evidence>
<dbReference type="RefSeq" id="WP_118657257.1">
    <property type="nucleotide sequence ID" value="NZ_JACOOK010000010.1"/>
</dbReference>
<feature type="domain" description="HTH cro/C1-type" evidence="1">
    <location>
        <begin position="2"/>
        <end position="30"/>
    </location>
</feature>